<evidence type="ECO:0000256" key="3">
    <source>
        <dbReference type="ARBA" id="ARBA00022729"/>
    </source>
</evidence>
<proteinExistence type="predicted"/>
<dbReference type="InterPro" id="IPR003284">
    <property type="entry name" value="Sal_SpvB"/>
</dbReference>
<dbReference type="Pfam" id="PF13517">
    <property type="entry name" value="FG-GAP_3"/>
    <property type="match status" value="2"/>
</dbReference>
<dbReference type="PANTHER" id="PTHR32305">
    <property type="match status" value="1"/>
</dbReference>
<evidence type="ECO:0000256" key="4">
    <source>
        <dbReference type="ARBA" id="ARBA00022737"/>
    </source>
</evidence>
<evidence type="ECO:0000259" key="8">
    <source>
        <dbReference type="Pfam" id="PF25023"/>
    </source>
</evidence>
<evidence type="ECO:0000256" key="1">
    <source>
        <dbReference type="ARBA" id="ARBA00004613"/>
    </source>
</evidence>
<dbReference type="Gene3D" id="2.180.10.10">
    <property type="entry name" value="RHS repeat-associated core"/>
    <property type="match status" value="2"/>
</dbReference>
<evidence type="ECO:0000256" key="6">
    <source>
        <dbReference type="SAM" id="Phobius"/>
    </source>
</evidence>
<keyword evidence="6" id="KW-0472">Membrane</keyword>
<keyword evidence="4" id="KW-0677">Repeat</keyword>
<dbReference type="GO" id="GO:0005576">
    <property type="term" value="C:extracellular region"/>
    <property type="evidence" value="ECO:0007669"/>
    <property type="project" value="UniProtKB-SubCell"/>
</dbReference>
<sequence length="1401" mass="155194">MKKNHNTQIINNIQMTDKIYMRSILKNKFLSNFTAIIVIFTFLFSSIFQGITFADETPVSESAVYANRGTQNEANYALAPAAPLGAVSTAAAGTAFPSLSTASAVSSFQVDPSSGMGVTSIPIAAPAGRQGMAPAIGITYSSVAKNGLLGVGWSLNLGCIERSTKNGPPKYDNTDTFIVNMGGGQEELVPVGSGEYRVKIENSFTRFEFDGATWKATDKTGRKYYFGLQTYDFIKSGSKIFAWGLSKIVDTKGNYLAITYFGSNDLRPSLITYTGNKNTSLQTIHKIQFLYEVRQDLSNSYRSGFSVAANYRLSQIDILTSDALIRRYKFNYTYHQKTSRSLLQEVVIYGKNASTSLPPIAFKYHDTEKFEYDFFNTGLDLTKPGDNLWSARFSGGFDRGHDNFGPIPPPCFDIEWGSIYTQSSGSWGSGNWNTGSSGNLGFWSSKDCANWFWTFVYVDSDKTINVPWTSGGVIGVYINGDYYNDSGHTWKLKKGINLIEITAYHQHENFAFSLNTELVNQVIIMNSSQIVIPQLAGDYNGDGLTDLGALVAEDGTWKIALSNGSAVLPESVWITGFGKNCVPILGDFNSDGKADIAGFDKTAGTWRVALSTGNGFIDNGVWISGFGSGKDSITGDFNGDGRIDIGFYDSTAGSWCVALSDGKKFVNKGIWRSGFSVGKPYAADFNGDGLTDICLFNETDLSWRICLSRGNCFEAPAAWITGFGVAGKIFIADINGDGLSDIGYVDTVYSRVMAAYSRGDKFAQPIEWLEEMALTEDDVMFQMVDFNGDGISDPFLFSPSLQKSAWGLSKSGASELLYEIDNGMGAILKISYSPSTRYGNKTDTGESGLPFPIQTVSETMLSDSMGNDYHTYYFYSGGLFDTTEREFRGFKCTTVVDDEGNQAETYMLQDDIFKGKPFLSQIKDIEGNVLAKTETIWKSKEIYPGVTFVYLTEQNTFTYDGEEKQTRSRFEYDDYGNPTKVISEGDVSISGDEKTQVTEYLYNRTDWIMSLPQHAYMLDESGSVVSEKWFYYDGGSLGSVPTKGLLTKEETEIYNPITLVRTRAAAQYSYDAYGNLISATDPLNRISTVEYETVSYTYPRKTTNAMGHSVYSEYDLGTGAVIKTTDPNNITSINTYDDLGRLTETKQEYKVGSVINSVSRTLCEYDFTSIPLRITQKQRISQGDPSNYLTVYSFYDGLGRLVQTKSPAEGYLKQVASDTVKFDCKGRVKEKYFPCFVNVPNEESKSKFSPPDYTQPKAVFFYDSLGRAVSISNPDGTSSGVEYSGWTIIKTDENGHQKKEYRNAYGNIVEIEEYNDGQTYTTHYEYDALGNLVKLIDDKGNTTAITYDSAGRKIKMDDPDMGVWAYEYDAVGNLMKQTDAKGQTIEFKYDALNRLIEKRIP</sequence>
<dbReference type="InterPro" id="IPR050708">
    <property type="entry name" value="T6SS_VgrG/RHS"/>
</dbReference>
<keyword evidence="3" id="KW-0732">Signal</keyword>
<feature type="domain" description="Insecticide toxin TcdB middle/N-terminal" evidence="7">
    <location>
        <begin position="775"/>
        <end position="912"/>
    </location>
</feature>
<evidence type="ECO:0000313" key="10">
    <source>
        <dbReference type="Proteomes" id="UP000230052"/>
    </source>
</evidence>
<dbReference type="Pfam" id="PF12256">
    <property type="entry name" value="TcdB_toxin_midN"/>
    <property type="match status" value="1"/>
</dbReference>
<name>A0A2J0KZV8_9BACT</name>
<keyword evidence="6" id="KW-1133">Transmembrane helix</keyword>
<keyword evidence="6" id="KW-0812">Transmembrane</keyword>
<dbReference type="Pfam" id="PF03534">
    <property type="entry name" value="SpvB"/>
    <property type="match status" value="1"/>
</dbReference>
<evidence type="ECO:0000313" key="9">
    <source>
        <dbReference type="EMBL" id="PIU41950.1"/>
    </source>
</evidence>
<feature type="domain" description="Teneurin-like YD-shell" evidence="8">
    <location>
        <begin position="1291"/>
        <end position="1399"/>
    </location>
</feature>
<dbReference type="InterPro" id="IPR022045">
    <property type="entry name" value="TcdB_toxin_mid/N"/>
</dbReference>
<dbReference type="InterPro" id="IPR056823">
    <property type="entry name" value="TEN-like_YD-shell"/>
</dbReference>
<dbReference type="Pfam" id="PF25023">
    <property type="entry name" value="TEN_YD-shell"/>
    <property type="match status" value="1"/>
</dbReference>
<dbReference type="Proteomes" id="UP000230052">
    <property type="component" value="Unassembled WGS sequence"/>
</dbReference>
<dbReference type="GO" id="GO:0005737">
    <property type="term" value="C:cytoplasm"/>
    <property type="evidence" value="ECO:0007669"/>
    <property type="project" value="InterPro"/>
</dbReference>
<reference evidence="9 10" key="1">
    <citation type="submission" date="2017-09" db="EMBL/GenBank/DDBJ databases">
        <title>Depth-based differentiation of microbial function through sediment-hosted aquifers and enrichment of novel symbionts in the deep terrestrial subsurface.</title>
        <authorList>
            <person name="Probst A.J."/>
            <person name="Ladd B."/>
            <person name="Jarett J.K."/>
            <person name="Geller-Mcgrath D.E."/>
            <person name="Sieber C.M."/>
            <person name="Emerson J.B."/>
            <person name="Anantharaman K."/>
            <person name="Thomas B.C."/>
            <person name="Malmstrom R."/>
            <person name="Stieglmeier M."/>
            <person name="Klingl A."/>
            <person name="Woyke T."/>
            <person name="Ryan C.M."/>
            <person name="Banfield J.F."/>
        </authorList>
    </citation>
    <scope>NUCLEOTIDE SEQUENCE [LARGE SCALE GENOMIC DNA]</scope>
    <source>
        <strain evidence="9">CG07_land_8_20_14_0_80_42_15</strain>
    </source>
</reference>
<protein>
    <submittedName>
        <fullName evidence="9">Uncharacterized protein</fullName>
    </submittedName>
</protein>
<dbReference type="InterPro" id="IPR028994">
    <property type="entry name" value="Integrin_alpha_N"/>
</dbReference>
<evidence type="ECO:0000256" key="5">
    <source>
        <dbReference type="ARBA" id="ARBA00023026"/>
    </source>
</evidence>
<accession>A0A2J0KZV8</accession>
<evidence type="ECO:0000256" key="2">
    <source>
        <dbReference type="ARBA" id="ARBA00022525"/>
    </source>
</evidence>
<dbReference type="PANTHER" id="PTHR32305:SF15">
    <property type="entry name" value="PROTEIN RHSA-RELATED"/>
    <property type="match status" value="1"/>
</dbReference>
<dbReference type="Gene3D" id="2.40.128.340">
    <property type="match status" value="1"/>
</dbReference>
<dbReference type="NCBIfam" id="TIGR01643">
    <property type="entry name" value="YD_repeat_2x"/>
    <property type="match status" value="3"/>
</dbReference>
<keyword evidence="2" id="KW-0964">Secreted</keyword>
<keyword evidence="5" id="KW-0843">Virulence</keyword>
<feature type="non-terminal residue" evidence="9">
    <location>
        <position position="1401"/>
    </location>
</feature>
<comment type="caution">
    <text evidence="9">The sequence shown here is derived from an EMBL/GenBank/DDBJ whole genome shotgun (WGS) entry which is preliminary data.</text>
</comment>
<evidence type="ECO:0000259" key="7">
    <source>
        <dbReference type="Pfam" id="PF12256"/>
    </source>
</evidence>
<dbReference type="SUPFAM" id="SSF69318">
    <property type="entry name" value="Integrin alpha N-terminal domain"/>
    <property type="match status" value="1"/>
</dbReference>
<gene>
    <name evidence="9" type="ORF">COS99_02445</name>
</gene>
<feature type="transmembrane region" description="Helical" evidence="6">
    <location>
        <begin position="29"/>
        <end position="48"/>
    </location>
</feature>
<dbReference type="InterPro" id="IPR013517">
    <property type="entry name" value="FG-GAP"/>
</dbReference>
<dbReference type="InterPro" id="IPR006530">
    <property type="entry name" value="YD"/>
</dbReference>
<dbReference type="EMBL" id="PEWV01000025">
    <property type="protein sequence ID" value="PIU41950.1"/>
    <property type="molecule type" value="Genomic_DNA"/>
</dbReference>
<comment type="subcellular location">
    <subcellularLocation>
        <location evidence="1">Secreted</location>
    </subcellularLocation>
</comment>
<organism evidence="9 10">
    <name type="scientific">Candidatus Aquitaenariimonas noxiae</name>
    <dbReference type="NCBI Taxonomy" id="1974741"/>
    <lineage>
        <taxon>Bacteria</taxon>
        <taxon>Pseudomonadati</taxon>
        <taxon>Candidatus Omnitrophota</taxon>
        <taxon>Candidatus Aquitaenariimonas</taxon>
    </lineage>
</organism>